<comment type="caution">
    <text evidence="5">The sequence shown here is derived from an EMBL/GenBank/DDBJ whole genome shotgun (WGS) entry which is preliminary data.</text>
</comment>
<organism evidence="5 6">
    <name type="scientific">Babesia gibsoni</name>
    <dbReference type="NCBI Taxonomy" id="33632"/>
    <lineage>
        <taxon>Eukaryota</taxon>
        <taxon>Sar</taxon>
        <taxon>Alveolata</taxon>
        <taxon>Apicomplexa</taxon>
        <taxon>Aconoidasida</taxon>
        <taxon>Piroplasmida</taxon>
        <taxon>Babesiidae</taxon>
        <taxon>Babesia</taxon>
    </lineage>
</organism>
<dbReference type="SMART" id="SM00360">
    <property type="entry name" value="RRM"/>
    <property type="match status" value="1"/>
</dbReference>
<feature type="domain" description="RRM" evidence="4">
    <location>
        <begin position="75"/>
        <end position="152"/>
    </location>
</feature>
<dbReference type="Pfam" id="PF00076">
    <property type="entry name" value="RRM_1"/>
    <property type="match status" value="1"/>
</dbReference>
<dbReference type="Gene3D" id="3.30.70.330">
    <property type="match status" value="1"/>
</dbReference>
<dbReference type="PANTHER" id="PTHR19965:SF82">
    <property type="entry name" value="THO COMPLEX SUBUNIT 4"/>
    <property type="match status" value="1"/>
</dbReference>
<feature type="compositionally biased region" description="Basic and acidic residues" evidence="3">
    <location>
        <begin position="43"/>
        <end position="58"/>
    </location>
</feature>
<proteinExistence type="predicted"/>
<dbReference type="InterPro" id="IPR035979">
    <property type="entry name" value="RBD_domain_sf"/>
</dbReference>
<evidence type="ECO:0000313" key="5">
    <source>
        <dbReference type="EMBL" id="KAK1443977.1"/>
    </source>
</evidence>
<dbReference type="GO" id="GO:0006406">
    <property type="term" value="P:mRNA export from nucleus"/>
    <property type="evidence" value="ECO:0007669"/>
    <property type="project" value="TreeGrafter"/>
</dbReference>
<gene>
    <name evidence="5" type="ORF">BgAZ_208530</name>
</gene>
<dbReference type="GO" id="GO:0003729">
    <property type="term" value="F:mRNA binding"/>
    <property type="evidence" value="ECO:0007669"/>
    <property type="project" value="TreeGrafter"/>
</dbReference>
<feature type="region of interest" description="Disordered" evidence="3">
    <location>
        <begin position="31"/>
        <end position="69"/>
    </location>
</feature>
<evidence type="ECO:0000313" key="6">
    <source>
        <dbReference type="Proteomes" id="UP001230268"/>
    </source>
</evidence>
<dbReference type="GO" id="GO:0005634">
    <property type="term" value="C:nucleus"/>
    <property type="evidence" value="ECO:0007669"/>
    <property type="project" value="TreeGrafter"/>
</dbReference>
<dbReference type="PROSITE" id="PS50102">
    <property type="entry name" value="RRM"/>
    <property type="match status" value="1"/>
</dbReference>
<dbReference type="AlphaFoldDB" id="A0AAD8PEP4"/>
<evidence type="ECO:0000256" key="3">
    <source>
        <dbReference type="SAM" id="MobiDB-lite"/>
    </source>
</evidence>
<accession>A0AAD8PEP4</accession>
<protein>
    <recommendedName>
        <fullName evidence="4">RRM domain-containing protein</fullName>
    </recommendedName>
</protein>
<evidence type="ECO:0000256" key="2">
    <source>
        <dbReference type="PROSITE-ProRule" id="PRU00176"/>
    </source>
</evidence>
<dbReference type="InterPro" id="IPR051229">
    <property type="entry name" value="ALYREF_mRNA_export"/>
</dbReference>
<keyword evidence="1 2" id="KW-0694">RNA-binding</keyword>
<reference evidence="5" key="1">
    <citation type="submission" date="2023-08" db="EMBL/GenBank/DDBJ databases">
        <title>Draft sequence of the Babesia gibsoni genome.</title>
        <authorList>
            <person name="Yamagishi J.Y."/>
            <person name="Xuan X.X."/>
        </authorList>
    </citation>
    <scope>NUCLEOTIDE SEQUENCE</scope>
    <source>
        <strain evidence="5">Azabu</strain>
    </source>
</reference>
<sequence length="170" mass="19791">MTALGLQNKNRLLDMALDDVEKANRKDRLIAKDGNRRRHNRLRRDDFRRDRARSDYRGPLRKPLPYRSQPRPPVYVVKISNLDYTVTKDDLQNLLGSIGPIEKSWIEYDRTDRSTGNGGCIFKSEDDAKRAVSEHDGTEFKGCIIQLSGEYQESKPRYRQNAKVNNRAPW</sequence>
<dbReference type="Proteomes" id="UP001230268">
    <property type="component" value="Unassembled WGS sequence"/>
</dbReference>
<dbReference type="InterPro" id="IPR000504">
    <property type="entry name" value="RRM_dom"/>
</dbReference>
<evidence type="ECO:0000259" key="4">
    <source>
        <dbReference type="PROSITE" id="PS50102"/>
    </source>
</evidence>
<name>A0AAD8PEP4_BABGI</name>
<dbReference type="EMBL" id="JAVEPI010000002">
    <property type="protein sequence ID" value="KAK1443977.1"/>
    <property type="molecule type" value="Genomic_DNA"/>
</dbReference>
<dbReference type="SUPFAM" id="SSF54928">
    <property type="entry name" value="RNA-binding domain, RBD"/>
    <property type="match status" value="1"/>
</dbReference>
<dbReference type="InterPro" id="IPR012677">
    <property type="entry name" value="Nucleotide-bd_a/b_plait_sf"/>
</dbReference>
<dbReference type="PANTHER" id="PTHR19965">
    <property type="entry name" value="RNA AND EXPORT FACTOR BINDING PROTEIN"/>
    <property type="match status" value="1"/>
</dbReference>
<keyword evidence="6" id="KW-1185">Reference proteome</keyword>
<dbReference type="CDD" id="cd12418">
    <property type="entry name" value="RRM_Aly_REF_like"/>
    <property type="match status" value="1"/>
</dbReference>
<evidence type="ECO:0000256" key="1">
    <source>
        <dbReference type="ARBA" id="ARBA00022884"/>
    </source>
</evidence>